<sequence length="139" mass="15758">MFDEVKALLDGRSEAIRMKDIDRLMSFYSPDVVYFDTVPPLQYVGTAVLRDRFLHWFDGWKGSIGQEIRDLKISASGDVAVAYMLVRASGALKNGLEVERWVRVTSCCQRSDDKWLTAHEHVSFPIDFASGRAVMDLVP</sequence>
<keyword evidence="3" id="KW-1185">Reference proteome</keyword>
<dbReference type="InterPro" id="IPR032710">
    <property type="entry name" value="NTF2-like_dom_sf"/>
</dbReference>
<name>A0ABQ5WB18_9HYPH</name>
<feature type="domain" description="SnoaL-like" evidence="1">
    <location>
        <begin position="5"/>
        <end position="126"/>
    </location>
</feature>
<reference evidence="3" key="1">
    <citation type="journal article" date="2019" name="Int. J. Syst. Evol. Microbiol.">
        <title>The Global Catalogue of Microorganisms (GCM) 10K type strain sequencing project: providing services to taxonomists for standard genome sequencing and annotation.</title>
        <authorList>
            <consortium name="The Broad Institute Genomics Platform"/>
            <consortium name="The Broad Institute Genome Sequencing Center for Infectious Disease"/>
            <person name="Wu L."/>
            <person name="Ma J."/>
        </authorList>
    </citation>
    <scope>NUCLEOTIDE SEQUENCE [LARGE SCALE GENOMIC DNA]</scope>
    <source>
        <strain evidence="3">NBRC 112416</strain>
    </source>
</reference>
<dbReference type="Proteomes" id="UP001156691">
    <property type="component" value="Unassembled WGS sequence"/>
</dbReference>
<evidence type="ECO:0000259" key="1">
    <source>
        <dbReference type="Pfam" id="PF13474"/>
    </source>
</evidence>
<organism evidence="2 3">
    <name type="scientific">Devosia nitrariae</name>
    <dbReference type="NCBI Taxonomy" id="2071872"/>
    <lineage>
        <taxon>Bacteria</taxon>
        <taxon>Pseudomonadati</taxon>
        <taxon>Pseudomonadota</taxon>
        <taxon>Alphaproteobacteria</taxon>
        <taxon>Hyphomicrobiales</taxon>
        <taxon>Devosiaceae</taxon>
        <taxon>Devosia</taxon>
    </lineage>
</organism>
<gene>
    <name evidence="2" type="ORF">GCM10010862_43940</name>
</gene>
<accession>A0ABQ5WB18</accession>
<dbReference type="EMBL" id="BSNS01000022">
    <property type="protein sequence ID" value="GLQ57135.1"/>
    <property type="molecule type" value="Genomic_DNA"/>
</dbReference>
<protein>
    <recommendedName>
        <fullName evidence="1">SnoaL-like domain-containing protein</fullName>
    </recommendedName>
</protein>
<dbReference type="InterPro" id="IPR037401">
    <property type="entry name" value="SnoaL-like"/>
</dbReference>
<evidence type="ECO:0000313" key="2">
    <source>
        <dbReference type="EMBL" id="GLQ57135.1"/>
    </source>
</evidence>
<dbReference type="Pfam" id="PF13474">
    <property type="entry name" value="SnoaL_3"/>
    <property type="match status" value="1"/>
</dbReference>
<dbReference type="SUPFAM" id="SSF54427">
    <property type="entry name" value="NTF2-like"/>
    <property type="match status" value="1"/>
</dbReference>
<dbReference type="RefSeq" id="WP_284342507.1">
    <property type="nucleotide sequence ID" value="NZ_BSNS01000022.1"/>
</dbReference>
<proteinExistence type="predicted"/>
<dbReference type="Gene3D" id="3.10.450.50">
    <property type="match status" value="1"/>
</dbReference>
<comment type="caution">
    <text evidence="2">The sequence shown here is derived from an EMBL/GenBank/DDBJ whole genome shotgun (WGS) entry which is preliminary data.</text>
</comment>
<evidence type="ECO:0000313" key="3">
    <source>
        <dbReference type="Proteomes" id="UP001156691"/>
    </source>
</evidence>